<feature type="transmembrane region" description="Helical" evidence="1">
    <location>
        <begin position="19"/>
        <end position="37"/>
    </location>
</feature>
<accession>D0A427</accession>
<dbReference type="EMBL" id="FN554973">
    <property type="protein sequence ID" value="CBH16021.1"/>
    <property type="molecule type" value="Genomic_DNA"/>
</dbReference>
<name>D0A427_TRYB9</name>
<feature type="transmembrane region" description="Helical" evidence="1">
    <location>
        <begin position="63"/>
        <end position="81"/>
    </location>
</feature>
<sequence length="99" mass="10833">MITGLRIHQVSRRFLWPTYGAPGTLASALFFLFMCALRKTLHTGSRHCASVTHTRQLSGKKNVFCPLFLVIFPFPLAPFPAHTLPGCSSSGKGSGGEWL</sequence>
<reference evidence="3" key="1">
    <citation type="journal article" date="2010" name="PLoS Negl. Trop. Dis.">
        <title>The genome sequence of Trypanosoma brucei gambiense, causative agent of chronic human african trypanosomiasis.</title>
        <authorList>
            <person name="Jackson A.P."/>
            <person name="Sanders M."/>
            <person name="Berry A."/>
            <person name="McQuillan J."/>
            <person name="Aslett M.A."/>
            <person name="Quail M.A."/>
            <person name="Chukualim B."/>
            <person name="Capewell P."/>
            <person name="MacLeod A."/>
            <person name="Melville S.E."/>
            <person name="Gibson W."/>
            <person name="Barry J.D."/>
            <person name="Berriman M."/>
            <person name="Hertz-Fowler C."/>
        </authorList>
    </citation>
    <scope>NUCLEOTIDE SEQUENCE [LARGE SCALE GENOMIC DNA]</scope>
    <source>
        <strain evidence="3">MHOM/CI/86/DAL972</strain>
    </source>
</reference>
<organism evidence="2 3">
    <name type="scientific">Trypanosoma brucei gambiense (strain MHOM/CI/86/DAL972)</name>
    <dbReference type="NCBI Taxonomy" id="679716"/>
    <lineage>
        <taxon>Eukaryota</taxon>
        <taxon>Discoba</taxon>
        <taxon>Euglenozoa</taxon>
        <taxon>Kinetoplastea</taxon>
        <taxon>Metakinetoplastina</taxon>
        <taxon>Trypanosomatida</taxon>
        <taxon>Trypanosomatidae</taxon>
        <taxon>Trypanosoma</taxon>
    </lineage>
</organism>
<evidence type="ECO:0000313" key="3">
    <source>
        <dbReference type="Proteomes" id="UP000002316"/>
    </source>
</evidence>
<gene>
    <name evidence="2" type="ORF">TbgDal_X11150</name>
</gene>
<evidence type="ECO:0000313" key="2">
    <source>
        <dbReference type="EMBL" id="CBH16021.1"/>
    </source>
</evidence>
<dbReference type="GeneID" id="23864292"/>
<evidence type="ECO:0000256" key="1">
    <source>
        <dbReference type="SAM" id="Phobius"/>
    </source>
</evidence>
<dbReference type="RefSeq" id="XP_011778285.1">
    <property type="nucleotide sequence ID" value="XM_011779983.1"/>
</dbReference>
<protein>
    <submittedName>
        <fullName evidence="2">Uncharacterized protein</fullName>
    </submittedName>
</protein>
<dbReference type="KEGG" id="tbg:TbgDal_X11150"/>
<proteinExistence type="predicted"/>
<keyword evidence="1" id="KW-1133">Transmembrane helix</keyword>
<dbReference type="AlphaFoldDB" id="D0A427"/>
<keyword evidence="1" id="KW-0472">Membrane</keyword>
<keyword evidence="1" id="KW-0812">Transmembrane</keyword>
<dbReference type="Proteomes" id="UP000002316">
    <property type="component" value="Chromosome 10"/>
</dbReference>